<dbReference type="GO" id="GO:0006355">
    <property type="term" value="P:regulation of DNA-templated transcription"/>
    <property type="evidence" value="ECO:0007669"/>
    <property type="project" value="InterPro"/>
</dbReference>
<evidence type="ECO:0000313" key="3">
    <source>
        <dbReference type="Proteomes" id="UP000537890"/>
    </source>
</evidence>
<evidence type="ECO:0000313" key="2">
    <source>
        <dbReference type="EMBL" id="NYT46726.1"/>
    </source>
</evidence>
<dbReference type="SUPFAM" id="SSF54447">
    <property type="entry name" value="ssDNA-binding transcriptional regulator domain"/>
    <property type="match status" value="1"/>
</dbReference>
<gene>
    <name evidence="2" type="ORF">H0A75_02805</name>
</gene>
<evidence type="ECO:0000259" key="1">
    <source>
        <dbReference type="Pfam" id="PF02229"/>
    </source>
</evidence>
<proteinExistence type="predicted"/>
<dbReference type="GO" id="GO:0003677">
    <property type="term" value="F:DNA binding"/>
    <property type="evidence" value="ECO:0007669"/>
    <property type="project" value="InterPro"/>
</dbReference>
<dbReference type="InterPro" id="IPR009044">
    <property type="entry name" value="ssDNA-bd_transcriptional_reg"/>
</dbReference>
<dbReference type="InterPro" id="IPR003173">
    <property type="entry name" value="PC4_C"/>
</dbReference>
<dbReference type="Proteomes" id="UP000537890">
    <property type="component" value="Unassembled WGS sequence"/>
</dbReference>
<name>A0A7Z0MN23_9GAMM</name>
<comment type="caution">
    <text evidence="2">The sequence shown here is derived from an EMBL/GenBank/DDBJ whole genome shotgun (WGS) entry which is preliminary data.</text>
</comment>
<dbReference type="EMBL" id="JACCHS010000033">
    <property type="protein sequence ID" value="NYT46726.1"/>
    <property type="molecule type" value="Genomic_DNA"/>
</dbReference>
<feature type="domain" description="Transcriptional coactivator p15 (PC4) C-terminal" evidence="1">
    <location>
        <begin position="12"/>
        <end position="57"/>
    </location>
</feature>
<accession>A0A7Z0MN23</accession>
<dbReference type="AlphaFoldDB" id="A0A7Z0MN23"/>
<sequence length="152" mass="18034">MASDIQPLRVHLGRLLYLELKEWNGTKRVDLRFWKEGTVPTKEGVSLHLDQWKALCNMSDVIDELLTRVIENEPVDWRYHIGDDVYVTLKAPYVCINIRKHFIPAGEWTYRPTKRGVALHFGEWKELKQIIPLLEEREPELRELIPLYRTDL</sequence>
<dbReference type="Gene3D" id="2.30.31.10">
    <property type="entry name" value="Transcriptional Coactivator Pc4, Chain A"/>
    <property type="match status" value="2"/>
</dbReference>
<protein>
    <submittedName>
        <fullName evidence="2">Transcriptional coactivator p15/PC4 family protein</fullName>
    </submittedName>
</protein>
<organism evidence="2 3">
    <name type="scientific">Candidatus Methanofishera endochildressiae</name>
    <dbReference type="NCBI Taxonomy" id="2738884"/>
    <lineage>
        <taxon>Bacteria</taxon>
        <taxon>Pseudomonadati</taxon>
        <taxon>Pseudomonadota</taxon>
        <taxon>Gammaproteobacteria</taxon>
        <taxon>Candidatus Methanofishera</taxon>
    </lineage>
</organism>
<dbReference type="Pfam" id="PF02229">
    <property type="entry name" value="PC4"/>
    <property type="match status" value="1"/>
</dbReference>
<reference evidence="2 3" key="1">
    <citation type="submission" date="2020-05" db="EMBL/GenBank/DDBJ databases">
        <title>Horizontal transmission and recombination maintain forever young bacterial symbiont genomes.</title>
        <authorList>
            <person name="Russell S.L."/>
            <person name="Pepper-Tunick E."/>
            <person name="Svedberg J."/>
            <person name="Byrne A."/>
            <person name="Ruelas Castillo J."/>
            <person name="Vollmers C."/>
            <person name="Beinart R.A."/>
            <person name="Corbett-Detig R."/>
        </authorList>
    </citation>
    <scope>NUCLEOTIDE SEQUENCE [LARGE SCALE GENOMIC DNA]</scope>
    <source>
        <strain evidence="2">4727-3</strain>
    </source>
</reference>